<name>A0A941HRQ6_9CLOT</name>
<protein>
    <submittedName>
        <fullName evidence="2">DUF2085 domain-containing protein</fullName>
    </submittedName>
</protein>
<evidence type="ECO:0000313" key="2">
    <source>
        <dbReference type="EMBL" id="MBR0576492.1"/>
    </source>
</evidence>
<reference evidence="2" key="1">
    <citation type="submission" date="2021-04" db="EMBL/GenBank/DDBJ databases">
        <title>Proteiniclasticum sedimins sp. nov., an obligate anaerobic bacterium isolated from anaerobic sludge.</title>
        <authorList>
            <person name="Liu J."/>
        </authorList>
    </citation>
    <scope>NUCLEOTIDE SEQUENCE</scope>
    <source>
        <strain evidence="2">BAD-10</strain>
    </source>
</reference>
<dbReference type="EMBL" id="JAGSCS010000011">
    <property type="protein sequence ID" value="MBR0576492.1"/>
    <property type="molecule type" value="Genomic_DNA"/>
</dbReference>
<dbReference type="Pfam" id="PF09858">
    <property type="entry name" value="DUF2085"/>
    <property type="match status" value="1"/>
</dbReference>
<accession>A0A941HRQ6</accession>
<feature type="transmembrane region" description="Helical" evidence="1">
    <location>
        <begin position="118"/>
        <end position="136"/>
    </location>
</feature>
<dbReference type="AlphaFoldDB" id="A0A941HRQ6"/>
<keyword evidence="1" id="KW-1133">Transmembrane helix</keyword>
<evidence type="ECO:0000313" key="3">
    <source>
        <dbReference type="Proteomes" id="UP000675379"/>
    </source>
</evidence>
<dbReference type="Proteomes" id="UP000675379">
    <property type="component" value="Unassembled WGS sequence"/>
</dbReference>
<keyword evidence="3" id="KW-1185">Reference proteome</keyword>
<keyword evidence="1" id="KW-0472">Membrane</keyword>
<comment type="caution">
    <text evidence="2">The sequence shown here is derived from an EMBL/GenBank/DDBJ whole genome shotgun (WGS) entry which is preliminary data.</text>
</comment>
<feature type="transmembrane region" description="Helical" evidence="1">
    <location>
        <begin position="62"/>
        <end position="82"/>
    </location>
</feature>
<gene>
    <name evidence="2" type="ORF">KCG48_09080</name>
</gene>
<proteinExistence type="predicted"/>
<keyword evidence="1" id="KW-0812">Transmembrane</keyword>
<sequence length="152" mass="16880">MRMDHRRSGDHGNLLGYRHPGGAGFRRRELLAVTGQKLLALAFHCHGRPDRSFFFRGKPLPLCARCTGILAGYGIGLLGLFLFPGRSLWLELGMMIPLTADGFLQLYTPYESKNGRRLVTGILFGIALVFILTRVVNHGYQLGRSIRINGGI</sequence>
<organism evidence="2 3">
    <name type="scientific">Proteiniclasticum sediminis</name>
    <dbReference type="NCBI Taxonomy" id="2804028"/>
    <lineage>
        <taxon>Bacteria</taxon>
        <taxon>Bacillati</taxon>
        <taxon>Bacillota</taxon>
        <taxon>Clostridia</taxon>
        <taxon>Eubacteriales</taxon>
        <taxon>Clostridiaceae</taxon>
        <taxon>Proteiniclasticum</taxon>
    </lineage>
</organism>
<evidence type="ECO:0000256" key="1">
    <source>
        <dbReference type="SAM" id="Phobius"/>
    </source>
</evidence>
<dbReference type="InterPro" id="IPR019206">
    <property type="entry name" value="DUF2085_TM"/>
</dbReference>